<dbReference type="AlphaFoldDB" id="A0A674JUX8"/>
<evidence type="ECO:0000313" key="4">
    <source>
        <dbReference type="Proteomes" id="UP000472274"/>
    </source>
</evidence>
<evidence type="ECO:0000259" key="2">
    <source>
        <dbReference type="PROSITE" id="PS50835"/>
    </source>
</evidence>
<dbReference type="PROSITE" id="PS50835">
    <property type="entry name" value="IG_LIKE"/>
    <property type="match status" value="1"/>
</dbReference>
<dbReference type="Proteomes" id="UP000472274">
    <property type="component" value="Unplaced"/>
</dbReference>
<dbReference type="SMART" id="SM00408">
    <property type="entry name" value="IGc2"/>
    <property type="match status" value="1"/>
</dbReference>
<dbReference type="SMART" id="SM00409">
    <property type="entry name" value="IG"/>
    <property type="match status" value="1"/>
</dbReference>
<dbReference type="Pfam" id="PF13927">
    <property type="entry name" value="Ig_3"/>
    <property type="match status" value="1"/>
</dbReference>
<feature type="region of interest" description="Disordered" evidence="1">
    <location>
        <begin position="200"/>
        <end position="245"/>
    </location>
</feature>
<name>A0A674JUX8_9SAUR</name>
<reference evidence="3" key="1">
    <citation type="submission" date="2025-08" db="UniProtKB">
        <authorList>
            <consortium name="Ensembl"/>
        </authorList>
    </citation>
    <scope>IDENTIFICATION</scope>
</reference>
<dbReference type="CDD" id="cd00096">
    <property type="entry name" value="Ig"/>
    <property type="match status" value="1"/>
</dbReference>
<proteinExistence type="predicted"/>
<feature type="region of interest" description="Disordered" evidence="1">
    <location>
        <begin position="1"/>
        <end position="20"/>
    </location>
</feature>
<evidence type="ECO:0000313" key="3">
    <source>
        <dbReference type="Ensembl" id="ENSTMTP00000025185.1"/>
    </source>
</evidence>
<dbReference type="InterPro" id="IPR003599">
    <property type="entry name" value="Ig_sub"/>
</dbReference>
<organism evidence="3 4">
    <name type="scientific">Terrapene triunguis</name>
    <name type="common">Three-toed box turtle</name>
    <dbReference type="NCBI Taxonomy" id="2587831"/>
    <lineage>
        <taxon>Eukaryota</taxon>
        <taxon>Metazoa</taxon>
        <taxon>Chordata</taxon>
        <taxon>Craniata</taxon>
        <taxon>Vertebrata</taxon>
        <taxon>Euteleostomi</taxon>
        <taxon>Archelosauria</taxon>
        <taxon>Testudinata</taxon>
        <taxon>Testudines</taxon>
        <taxon>Cryptodira</taxon>
        <taxon>Durocryptodira</taxon>
        <taxon>Testudinoidea</taxon>
        <taxon>Emydidae</taxon>
        <taxon>Terrapene</taxon>
    </lineage>
</organism>
<dbReference type="InterPro" id="IPR036179">
    <property type="entry name" value="Ig-like_dom_sf"/>
</dbReference>
<protein>
    <recommendedName>
        <fullName evidence="2">Ig-like domain-containing protein</fullName>
    </recommendedName>
</protein>
<sequence>MGSQGPAGGNSSGKCGKPPFQRWVEDEQAQGNLRRGEAEFSGLVLERCALFPPQRAVWSREWCPEAGSCRSAACSLSTWADTPAWHKALKQRHAKTSSSRCKVGPVWHCSEQAASEWDGDRFVLEGTGVKLECEVEGQPAPEVTWLKDGSPLELPAAPHLRLYLESVQPADSGVYSCGRRHWGSLRIAVHCSWSPRPQRHLGEGWPAASQARDRGQERELPADRERAGGDFSSSLPPSLPPFLPP</sequence>
<dbReference type="Ensembl" id="ENSTMTT00000026080.1">
    <property type="protein sequence ID" value="ENSTMTP00000025185.1"/>
    <property type="gene ID" value="ENSTMTG00000018286.1"/>
</dbReference>
<accession>A0A674JUX8</accession>
<dbReference type="Gene3D" id="2.60.40.10">
    <property type="entry name" value="Immunoglobulins"/>
    <property type="match status" value="1"/>
</dbReference>
<dbReference type="SUPFAM" id="SSF48726">
    <property type="entry name" value="Immunoglobulin"/>
    <property type="match status" value="1"/>
</dbReference>
<feature type="compositionally biased region" description="Gly residues" evidence="1">
    <location>
        <begin position="1"/>
        <end position="11"/>
    </location>
</feature>
<keyword evidence="4" id="KW-1185">Reference proteome</keyword>
<dbReference type="GeneTree" id="ENSGT00940000162328"/>
<dbReference type="InterPro" id="IPR013783">
    <property type="entry name" value="Ig-like_fold"/>
</dbReference>
<feature type="compositionally biased region" description="Basic and acidic residues" evidence="1">
    <location>
        <begin position="211"/>
        <end position="228"/>
    </location>
</feature>
<feature type="domain" description="Ig-like" evidence="2">
    <location>
        <begin position="105"/>
        <end position="177"/>
    </location>
</feature>
<evidence type="ECO:0000256" key="1">
    <source>
        <dbReference type="SAM" id="MobiDB-lite"/>
    </source>
</evidence>
<dbReference type="InterPro" id="IPR003598">
    <property type="entry name" value="Ig_sub2"/>
</dbReference>
<dbReference type="InterPro" id="IPR007110">
    <property type="entry name" value="Ig-like_dom"/>
</dbReference>
<reference evidence="3" key="2">
    <citation type="submission" date="2025-09" db="UniProtKB">
        <authorList>
            <consortium name="Ensembl"/>
        </authorList>
    </citation>
    <scope>IDENTIFICATION</scope>
</reference>